<gene>
    <name evidence="2" type="ORF">PMIN01_00373</name>
</gene>
<protein>
    <submittedName>
        <fullName evidence="2">Uncharacterized protein</fullName>
    </submittedName>
</protein>
<comment type="caution">
    <text evidence="2">The sequence shown here is derived from an EMBL/GenBank/DDBJ whole genome shotgun (WGS) entry which is preliminary data.</text>
</comment>
<dbReference type="EMBL" id="WJXW01000001">
    <property type="protein sequence ID" value="KAF9740834.1"/>
    <property type="molecule type" value="Genomic_DNA"/>
</dbReference>
<sequence length="207" mass="22810">MFSAETCSVDGALTTAANSQQPTTNSQQPATSNQQPATSNQQPATSNQPTCDAESVDQTTTQGDVHALFARPSARLHYAALCELPFPRLLFAPLQYGTPSPMLEQSTSQARPSHFCTSLRLHRATHEAWDETCAFRHVQARLSLPAWATDSIQAPIVASLSDRQHRQRPLLRRQPAFHSPGAWHRLTCITSKHSTAHRTAHRTIAQN</sequence>
<evidence type="ECO:0000313" key="3">
    <source>
        <dbReference type="Proteomes" id="UP000756921"/>
    </source>
</evidence>
<keyword evidence="3" id="KW-1185">Reference proteome</keyword>
<name>A0A9P6GSN6_9PLEO</name>
<evidence type="ECO:0000256" key="1">
    <source>
        <dbReference type="SAM" id="MobiDB-lite"/>
    </source>
</evidence>
<accession>A0A9P6GSN6</accession>
<proteinExistence type="predicted"/>
<evidence type="ECO:0000313" key="2">
    <source>
        <dbReference type="EMBL" id="KAF9740834.1"/>
    </source>
</evidence>
<organism evidence="2 3">
    <name type="scientific">Paraphaeosphaeria minitans</name>
    <dbReference type="NCBI Taxonomy" id="565426"/>
    <lineage>
        <taxon>Eukaryota</taxon>
        <taxon>Fungi</taxon>
        <taxon>Dikarya</taxon>
        <taxon>Ascomycota</taxon>
        <taxon>Pezizomycotina</taxon>
        <taxon>Dothideomycetes</taxon>
        <taxon>Pleosporomycetidae</taxon>
        <taxon>Pleosporales</taxon>
        <taxon>Massarineae</taxon>
        <taxon>Didymosphaeriaceae</taxon>
        <taxon>Paraphaeosphaeria</taxon>
    </lineage>
</organism>
<dbReference type="AlphaFoldDB" id="A0A9P6GSN6"/>
<feature type="compositionally biased region" description="Polar residues" evidence="1">
    <location>
        <begin position="15"/>
        <end position="59"/>
    </location>
</feature>
<reference evidence="2" key="1">
    <citation type="journal article" date="2020" name="Mol. Plant Microbe Interact.">
        <title>Genome Sequence of the Biocontrol Agent Coniothyrium minitans strain Conio (IMI 134523).</title>
        <authorList>
            <person name="Patel D."/>
            <person name="Shittu T.A."/>
            <person name="Baroncelli R."/>
            <person name="Muthumeenakshi S."/>
            <person name="Osborne T.H."/>
            <person name="Janganan T.K."/>
            <person name="Sreenivasaprasad S."/>
        </authorList>
    </citation>
    <scope>NUCLEOTIDE SEQUENCE</scope>
    <source>
        <strain evidence="2">Conio</strain>
    </source>
</reference>
<dbReference type="Proteomes" id="UP000756921">
    <property type="component" value="Unassembled WGS sequence"/>
</dbReference>
<feature type="region of interest" description="Disordered" evidence="1">
    <location>
        <begin position="1"/>
        <end position="59"/>
    </location>
</feature>